<dbReference type="InterPro" id="IPR010982">
    <property type="entry name" value="Lambda_DNA-bd_dom_sf"/>
</dbReference>
<dbReference type="InterPro" id="IPR028082">
    <property type="entry name" value="Peripla_BP_I"/>
</dbReference>
<dbReference type="PROSITE" id="PS50932">
    <property type="entry name" value="HTH_LACI_2"/>
    <property type="match status" value="1"/>
</dbReference>
<dbReference type="AlphaFoldDB" id="A0A939J400"/>
<dbReference type="Pfam" id="PF00356">
    <property type="entry name" value="LacI"/>
    <property type="match status" value="1"/>
</dbReference>
<sequence length="346" mass="37138">MVQKSVKIQDVAKVAGVSTATVSRALSNPELLSESTRDAVLSAIRTTGYRVNRAARSLRRQEARAVLVLVPNLGNPFFSEILAGMTAVLGGADYSVLITDTKGSGADERQLLDYFRDARVDGMISLDGGLDDDELELLRGQAGNGRVVFACEWVQGAKLPSVRSDNLEGARLAVQHLHELGHRKIAHITGPQDNVLTHARREGMLEERARLGLPARDEWIVRGDFSLESGQDAGARILAMEDRPTAVFCCSDQVAFGLISALHAGGLRVPEDISVIGFDDIELSAFYVPALTTIRQNRRQLGQAAAQLLLDGLGPDAGFLNEATGPVQTIDVDLVVRASTSAVPHA</sequence>
<protein>
    <submittedName>
        <fullName evidence="6">LacI family DNA-binding transcriptional regulator</fullName>
    </submittedName>
</protein>
<accession>A0A939J400</accession>
<dbReference type="Proteomes" id="UP000664779">
    <property type="component" value="Unassembled WGS sequence"/>
</dbReference>
<keyword evidence="3 6" id="KW-0238">DNA-binding</keyword>
<dbReference type="EMBL" id="JAFLNF010000001">
    <property type="protein sequence ID" value="MBO0344225.1"/>
    <property type="molecule type" value="Genomic_DNA"/>
</dbReference>
<keyword evidence="7" id="KW-1185">Reference proteome</keyword>
<dbReference type="InterPro" id="IPR000843">
    <property type="entry name" value="HTH_LacI"/>
</dbReference>
<evidence type="ECO:0000256" key="2">
    <source>
        <dbReference type="ARBA" id="ARBA00023015"/>
    </source>
</evidence>
<dbReference type="PANTHER" id="PTHR30146">
    <property type="entry name" value="LACI-RELATED TRANSCRIPTIONAL REPRESSOR"/>
    <property type="match status" value="1"/>
</dbReference>
<dbReference type="Gene3D" id="3.40.50.2300">
    <property type="match status" value="2"/>
</dbReference>
<evidence type="ECO:0000313" key="7">
    <source>
        <dbReference type="Proteomes" id="UP000664779"/>
    </source>
</evidence>
<evidence type="ECO:0000256" key="3">
    <source>
        <dbReference type="ARBA" id="ARBA00023125"/>
    </source>
</evidence>
<evidence type="ECO:0000256" key="1">
    <source>
        <dbReference type="ARBA" id="ARBA00022491"/>
    </source>
</evidence>
<proteinExistence type="predicted"/>
<dbReference type="PANTHER" id="PTHR30146:SF151">
    <property type="entry name" value="HTH-TYPE TRANSCRIPTIONAL REPRESSOR CYTR"/>
    <property type="match status" value="1"/>
</dbReference>
<keyword evidence="1" id="KW-0678">Repressor</keyword>
<comment type="caution">
    <text evidence="6">The sequence shown here is derived from an EMBL/GenBank/DDBJ whole genome shotgun (WGS) entry which is preliminary data.</text>
</comment>
<reference evidence="6" key="1">
    <citation type="submission" date="2021-03" db="EMBL/GenBank/DDBJ databases">
        <title>Roseibium sp. CAU 1637 isolated from Incheon.</title>
        <authorList>
            <person name="Kim W."/>
        </authorList>
    </citation>
    <scope>NUCLEOTIDE SEQUENCE</scope>
    <source>
        <strain evidence="6">CAU 1637</strain>
    </source>
</reference>
<evidence type="ECO:0000259" key="5">
    <source>
        <dbReference type="PROSITE" id="PS50932"/>
    </source>
</evidence>
<dbReference type="GO" id="GO:0003700">
    <property type="term" value="F:DNA-binding transcription factor activity"/>
    <property type="evidence" value="ECO:0007669"/>
    <property type="project" value="TreeGrafter"/>
</dbReference>
<dbReference type="PROSITE" id="PS00356">
    <property type="entry name" value="HTH_LACI_1"/>
    <property type="match status" value="1"/>
</dbReference>
<dbReference type="InterPro" id="IPR046335">
    <property type="entry name" value="LacI/GalR-like_sensor"/>
</dbReference>
<feature type="domain" description="HTH lacI-type" evidence="5">
    <location>
        <begin position="6"/>
        <end position="60"/>
    </location>
</feature>
<keyword evidence="2" id="KW-0805">Transcription regulation</keyword>
<organism evidence="6 7">
    <name type="scientific">Roseibium limicola</name>
    <dbReference type="NCBI Taxonomy" id="2816037"/>
    <lineage>
        <taxon>Bacteria</taxon>
        <taxon>Pseudomonadati</taxon>
        <taxon>Pseudomonadota</taxon>
        <taxon>Alphaproteobacteria</taxon>
        <taxon>Hyphomicrobiales</taxon>
        <taxon>Stappiaceae</taxon>
        <taxon>Roseibium</taxon>
    </lineage>
</organism>
<dbReference type="Gene3D" id="1.10.260.40">
    <property type="entry name" value="lambda repressor-like DNA-binding domains"/>
    <property type="match status" value="1"/>
</dbReference>
<gene>
    <name evidence="6" type="ORF">J0X15_03235</name>
</gene>
<dbReference type="CDD" id="cd06284">
    <property type="entry name" value="PBP1_LacI-like"/>
    <property type="match status" value="1"/>
</dbReference>
<name>A0A939J400_9HYPH</name>
<keyword evidence="4" id="KW-0804">Transcription</keyword>
<dbReference type="GO" id="GO:0000976">
    <property type="term" value="F:transcription cis-regulatory region binding"/>
    <property type="evidence" value="ECO:0007669"/>
    <property type="project" value="TreeGrafter"/>
</dbReference>
<dbReference type="CDD" id="cd01392">
    <property type="entry name" value="HTH_LacI"/>
    <property type="match status" value="1"/>
</dbReference>
<dbReference type="SUPFAM" id="SSF53822">
    <property type="entry name" value="Periplasmic binding protein-like I"/>
    <property type="match status" value="1"/>
</dbReference>
<evidence type="ECO:0000256" key="4">
    <source>
        <dbReference type="ARBA" id="ARBA00023163"/>
    </source>
</evidence>
<dbReference type="RefSeq" id="WP_206938141.1">
    <property type="nucleotide sequence ID" value="NZ_JAFLNF010000001.1"/>
</dbReference>
<dbReference type="SUPFAM" id="SSF47413">
    <property type="entry name" value="lambda repressor-like DNA-binding domains"/>
    <property type="match status" value="1"/>
</dbReference>
<dbReference type="Pfam" id="PF13377">
    <property type="entry name" value="Peripla_BP_3"/>
    <property type="match status" value="1"/>
</dbReference>
<dbReference type="SMART" id="SM00354">
    <property type="entry name" value="HTH_LACI"/>
    <property type="match status" value="1"/>
</dbReference>
<evidence type="ECO:0000313" key="6">
    <source>
        <dbReference type="EMBL" id="MBO0344225.1"/>
    </source>
</evidence>